<organism evidence="2 3">
    <name type="scientific">Megalurothrips usitatus</name>
    <name type="common">bean blossom thrips</name>
    <dbReference type="NCBI Taxonomy" id="439358"/>
    <lineage>
        <taxon>Eukaryota</taxon>
        <taxon>Metazoa</taxon>
        <taxon>Ecdysozoa</taxon>
        <taxon>Arthropoda</taxon>
        <taxon>Hexapoda</taxon>
        <taxon>Insecta</taxon>
        <taxon>Pterygota</taxon>
        <taxon>Neoptera</taxon>
        <taxon>Paraneoptera</taxon>
        <taxon>Thysanoptera</taxon>
        <taxon>Terebrantia</taxon>
        <taxon>Thripoidea</taxon>
        <taxon>Thripidae</taxon>
        <taxon>Megalurothrips</taxon>
    </lineage>
</organism>
<dbReference type="Proteomes" id="UP001075354">
    <property type="component" value="Chromosome 1"/>
</dbReference>
<comment type="caution">
    <text evidence="2">The sequence shown here is derived from an EMBL/GenBank/DDBJ whole genome shotgun (WGS) entry which is preliminary data.</text>
</comment>
<reference evidence="2" key="1">
    <citation type="submission" date="2022-12" db="EMBL/GenBank/DDBJ databases">
        <title>Chromosome-level genome assembly of the bean flower thrips Megalurothrips usitatus.</title>
        <authorList>
            <person name="Ma L."/>
            <person name="Liu Q."/>
            <person name="Li H."/>
            <person name="Cai W."/>
        </authorList>
    </citation>
    <scope>NUCLEOTIDE SEQUENCE</scope>
    <source>
        <strain evidence="2">Cailab_2022a</strain>
    </source>
</reference>
<dbReference type="AlphaFoldDB" id="A0AAV7Y161"/>
<proteinExistence type="predicted"/>
<protein>
    <submittedName>
        <fullName evidence="2">Uncharacterized protein</fullName>
    </submittedName>
</protein>
<name>A0AAV7Y161_9NEOP</name>
<accession>A0AAV7Y161</accession>
<evidence type="ECO:0000313" key="2">
    <source>
        <dbReference type="EMBL" id="KAJ1531388.1"/>
    </source>
</evidence>
<evidence type="ECO:0000256" key="1">
    <source>
        <dbReference type="SAM" id="MobiDB-lite"/>
    </source>
</evidence>
<gene>
    <name evidence="2" type="ORF">ONE63_000069</name>
</gene>
<sequence>MCVEINCYLLAKYLFSHGAFYPSASEDSEEHSEEGTDYSDSEGEDEEATDEEAEGEEEDIDAARPIYQGASITVLESMLAICTLMSIERVSGKLMGRILKLIALHCPGACVLVYHFFCSKCIYPLEDKESVCDKCKKSGNPSFFIELPLLNQLQHLFRRRHFYEDLQYRFKEDRKRHRDNIEDIYDGQVYKGFMDNGGFLSDPKNISFMWYSDGIQVFKSSSFSIWPLCLVINELPYKKRTHPNNILLVGIWFGTSKPNPNLFLKPLRKTMSDFERHGHAFKLHDNSDVLVKGKILCGTCDMQAKCKFLHFKQFNGFYGCPNV</sequence>
<feature type="compositionally biased region" description="Acidic residues" evidence="1">
    <location>
        <begin position="26"/>
        <end position="60"/>
    </location>
</feature>
<evidence type="ECO:0000313" key="3">
    <source>
        <dbReference type="Proteomes" id="UP001075354"/>
    </source>
</evidence>
<dbReference type="EMBL" id="JAPTSV010000001">
    <property type="protein sequence ID" value="KAJ1531388.1"/>
    <property type="molecule type" value="Genomic_DNA"/>
</dbReference>
<keyword evidence="3" id="KW-1185">Reference proteome</keyword>
<feature type="region of interest" description="Disordered" evidence="1">
    <location>
        <begin position="23"/>
        <end position="60"/>
    </location>
</feature>